<evidence type="ECO:0000256" key="1">
    <source>
        <dbReference type="ARBA" id="ARBA00023015"/>
    </source>
</evidence>
<dbReference type="Pfam" id="PF12833">
    <property type="entry name" value="HTH_18"/>
    <property type="match status" value="1"/>
</dbReference>
<dbReference type="InterPro" id="IPR020449">
    <property type="entry name" value="Tscrpt_reg_AraC-type_HTH"/>
</dbReference>
<accession>A0ABP7YEC6</accession>
<evidence type="ECO:0000256" key="2">
    <source>
        <dbReference type="ARBA" id="ARBA00023125"/>
    </source>
</evidence>
<organism evidence="5 6">
    <name type="scientific">Sphingobacterium kyonggiense</name>
    <dbReference type="NCBI Taxonomy" id="714075"/>
    <lineage>
        <taxon>Bacteria</taxon>
        <taxon>Pseudomonadati</taxon>
        <taxon>Bacteroidota</taxon>
        <taxon>Sphingobacteriia</taxon>
        <taxon>Sphingobacteriales</taxon>
        <taxon>Sphingobacteriaceae</taxon>
        <taxon>Sphingobacterium</taxon>
    </lineage>
</organism>
<dbReference type="InterPro" id="IPR053142">
    <property type="entry name" value="PchR_regulatory_protein"/>
</dbReference>
<dbReference type="PANTHER" id="PTHR47893:SF1">
    <property type="entry name" value="REGULATORY PROTEIN PCHR"/>
    <property type="match status" value="1"/>
</dbReference>
<proteinExistence type="predicted"/>
<keyword evidence="2" id="KW-0238">DNA-binding</keyword>
<protein>
    <recommendedName>
        <fullName evidence="4">HTH araC/xylS-type domain-containing protein</fullName>
    </recommendedName>
</protein>
<comment type="caution">
    <text evidence="5">The sequence shown here is derived from an EMBL/GenBank/DDBJ whole genome shotgun (WGS) entry which is preliminary data.</text>
</comment>
<evidence type="ECO:0000313" key="6">
    <source>
        <dbReference type="Proteomes" id="UP001500101"/>
    </source>
</evidence>
<dbReference type="Gene3D" id="1.10.10.60">
    <property type="entry name" value="Homeodomain-like"/>
    <property type="match status" value="2"/>
</dbReference>
<dbReference type="PRINTS" id="PR00032">
    <property type="entry name" value="HTHARAC"/>
</dbReference>
<dbReference type="SMART" id="SM00342">
    <property type="entry name" value="HTH_ARAC"/>
    <property type="match status" value="1"/>
</dbReference>
<dbReference type="PROSITE" id="PS01124">
    <property type="entry name" value="HTH_ARAC_FAMILY_2"/>
    <property type="match status" value="1"/>
</dbReference>
<dbReference type="Proteomes" id="UP001500101">
    <property type="component" value="Unassembled WGS sequence"/>
</dbReference>
<reference evidence="6" key="1">
    <citation type="journal article" date="2019" name="Int. J. Syst. Evol. Microbiol.">
        <title>The Global Catalogue of Microorganisms (GCM) 10K type strain sequencing project: providing services to taxonomists for standard genome sequencing and annotation.</title>
        <authorList>
            <consortium name="The Broad Institute Genomics Platform"/>
            <consortium name="The Broad Institute Genome Sequencing Center for Infectious Disease"/>
            <person name="Wu L."/>
            <person name="Ma J."/>
        </authorList>
    </citation>
    <scope>NUCLEOTIDE SEQUENCE [LARGE SCALE GENOMIC DNA]</scope>
    <source>
        <strain evidence="6">JCM 16704</strain>
    </source>
</reference>
<dbReference type="InterPro" id="IPR009057">
    <property type="entry name" value="Homeodomain-like_sf"/>
</dbReference>
<dbReference type="InterPro" id="IPR018060">
    <property type="entry name" value="HTH_AraC"/>
</dbReference>
<dbReference type="EMBL" id="BAAAZI010000004">
    <property type="protein sequence ID" value="GAA4134925.1"/>
    <property type="molecule type" value="Genomic_DNA"/>
</dbReference>
<feature type="domain" description="HTH araC/xylS-type" evidence="4">
    <location>
        <begin position="195"/>
        <end position="293"/>
    </location>
</feature>
<keyword evidence="1" id="KW-0805">Transcription regulation</keyword>
<keyword evidence="3" id="KW-0804">Transcription</keyword>
<evidence type="ECO:0000256" key="3">
    <source>
        <dbReference type="ARBA" id="ARBA00023163"/>
    </source>
</evidence>
<evidence type="ECO:0000259" key="4">
    <source>
        <dbReference type="PROSITE" id="PS01124"/>
    </source>
</evidence>
<sequence length="315" mass="36325">MTQSEKKAKQSEIINESLSIPKENLLELGTFMYFTVLKGRQRFSFTTPIEGYLNILLCDSSANCTFSIQSENYLIQSGENILKPVNKASYLEFKSMSSENKVLLMLIPSDRLPAFHVKYLADKNRFQHGLLTKADSRINLSLQQILSLYEEDSYLNQLKIQSILLEVLVHQVEGLYAENESKEIIVNKDHYDKIQLVKKLIDEDLSKNHSISELAKAVGTNEQYLKKYFKQHFGKTVMNYITESKMEHAKKLILMGKYRVSDVARMTGYKHSTHFTTAFKKYFGIIPNSLRYTFLIAHEGARLLPEISNFLQNLP</sequence>
<gene>
    <name evidence="5" type="ORF">GCM10022216_08450</name>
</gene>
<name>A0ABP7YEC6_9SPHI</name>
<dbReference type="RefSeq" id="WP_344673437.1">
    <property type="nucleotide sequence ID" value="NZ_BAAAZI010000004.1"/>
</dbReference>
<keyword evidence="6" id="KW-1185">Reference proteome</keyword>
<dbReference type="PANTHER" id="PTHR47893">
    <property type="entry name" value="REGULATORY PROTEIN PCHR"/>
    <property type="match status" value="1"/>
</dbReference>
<dbReference type="SUPFAM" id="SSF46689">
    <property type="entry name" value="Homeodomain-like"/>
    <property type="match status" value="2"/>
</dbReference>
<evidence type="ECO:0000313" key="5">
    <source>
        <dbReference type="EMBL" id="GAA4134925.1"/>
    </source>
</evidence>